<name>A0A1Y3GAM1_9EURY</name>
<gene>
    <name evidence="4" type="ORF">AMET1_1201</name>
</gene>
<protein>
    <submittedName>
        <fullName evidence="4">ABC-type phosphate transport system periplasmic component</fullName>
    </submittedName>
</protein>
<keyword evidence="5" id="KW-1185">Reference proteome</keyword>
<sequence length="274" mass="29231">MKYKIALTALIICLIALGGAGCLDSGEREGLTIEGSSTVLPVTDAAAEAFEDKYGISVSLSGGGSSHGITSVAEERIDLGMASRLVSQDEIDRYGDNFEKHVIGYDGVAIVVSEEIYNEGVQDLTVDEVRDIYSGEIQNWEEVGGPDREILTVSREEGSGTGSVFYSSIEIDRADASLDQVSDGNAMVKQSVANSDKAIGFLGLGYVGDGAESVAIDGVEPTSDNILAGEYPIDRSLQYYSWGPVDGEAEKFIEFILSEEGQEIVENEGYIPLQ</sequence>
<dbReference type="PANTHER" id="PTHR30570:SF1">
    <property type="entry name" value="PHOSPHATE-BINDING PROTEIN PSTS"/>
    <property type="match status" value="1"/>
</dbReference>
<evidence type="ECO:0000313" key="5">
    <source>
        <dbReference type="Proteomes" id="UP000195137"/>
    </source>
</evidence>
<organism evidence="4 5">
    <name type="scientific">Methanonatronarchaeum thermophilum</name>
    <dbReference type="NCBI Taxonomy" id="1927129"/>
    <lineage>
        <taxon>Archaea</taxon>
        <taxon>Methanobacteriati</taxon>
        <taxon>Methanobacteriota</taxon>
        <taxon>Methanonatronarchaeia</taxon>
        <taxon>Methanonatronarchaeales</taxon>
        <taxon>Methanonatronarchaeaceae</taxon>
        <taxon>Methanonatronarchaeum</taxon>
    </lineage>
</organism>
<accession>A0A1Y3GAM1</accession>
<dbReference type="OrthoDB" id="53390at2157"/>
<dbReference type="RefSeq" id="WP_086637578.1">
    <property type="nucleotide sequence ID" value="NZ_MRZU01000004.1"/>
</dbReference>
<dbReference type="InterPro" id="IPR011862">
    <property type="entry name" value="Phos-bd"/>
</dbReference>
<dbReference type="EMBL" id="MRZU01000004">
    <property type="protein sequence ID" value="OUJ18290.1"/>
    <property type="molecule type" value="Genomic_DNA"/>
</dbReference>
<evidence type="ECO:0000313" key="4">
    <source>
        <dbReference type="EMBL" id="OUJ18290.1"/>
    </source>
</evidence>
<dbReference type="SUPFAM" id="SSF53850">
    <property type="entry name" value="Periplasmic binding protein-like II"/>
    <property type="match status" value="1"/>
</dbReference>
<evidence type="ECO:0000256" key="2">
    <source>
        <dbReference type="ARBA" id="ARBA00022729"/>
    </source>
</evidence>
<keyword evidence="2" id="KW-0732">Signal</keyword>
<dbReference type="Proteomes" id="UP000195137">
    <property type="component" value="Unassembled WGS sequence"/>
</dbReference>
<dbReference type="NCBIfam" id="TIGR02136">
    <property type="entry name" value="ptsS_2"/>
    <property type="match status" value="1"/>
</dbReference>
<dbReference type="Pfam" id="PF12849">
    <property type="entry name" value="PBP_like_2"/>
    <property type="match status" value="1"/>
</dbReference>
<dbReference type="Gene3D" id="3.40.190.10">
    <property type="entry name" value="Periplasmic binding protein-like II"/>
    <property type="match status" value="2"/>
</dbReference>
<dbReference type="GO" id="GO:0042301">
    <property type="term" value="F:phosphate ion binding"/>
    <property type="evidence" value="ECO:0007669"/>
    <property type="project" value="InterPro"/>
</dbReference>
<dbReference type="InterPro" id="IPR024370">
    <property type="entry name" value="PBP_domain"/>
</dbReference>
<comment type="caution">
    <text evidence="4">The sequence shown here is derived from an EMBL/GenBank/DDBJ whole genome shotgun (WGS) entry which is preliminary data.</text>
</comment>
<dbReference type="PANTHER" id="PTHR30570">
    <property type="entry name" value="PERIPLASMIC PHOSPHATE BINDING COMPONENT OF PHOSPHATE ABC TRANSPORTER"/>
    <property type="match status" value="1"/>
</dbReference>
<evidence type="ECO:0000256" key="1">
    <source>
        <dbReference type="ARBA" id="ARBA00022448"/>
    </source>
</evidence>
<dbReference type="InterPro" id="IPR050811">
    <property type="entry name" value="Phosphate_ABC_transporter"/>
</dbReference>
<keyword evidence="1" id="KW-0813">Transport</keyword>
<evidence type="ECO:0000259" key="3">
    <source>
        <dbReference type="Pfam" id="PF12849"/>
    </source>
</evidence>
<dbReference type="PROSITE" id="PS51257">
    <property type="entry name" value="PROKAR_LIPOPROTEIN"/>
    <property type="match status" value="1"/>
</dbReference>
<dbReference type="AlphaFoldDB" id="A0A1Y3GAM1"/>
<feature type="domain" description="PBP" evidence="3">
    <location>
        <begin position="28"/>
        <end position="260"/>
    </location>
</feature>
<reference evidence="4 5" key="1">
    <citation type="submission" date="2016-12" db="EMBL/GenBank/DDBJ databases">
        <title>Discovery of methanogenic haloarchaea.</title>
        <authorList>
            <person name="Sorokin D.Y."/>
            <person name="Makarova K.S."/>
            <person name="Abbas B."/>
            <person name="Ferrer M."/>
            <person name="Golyshin P.N."/>
        </authorList>
    </citation>
    <scope>NUCLEOTIDE SEQUENCE [LARGE SCALE GENOMIC DNA]</scope>
    <source>
        <strain evidence="4">AMET1</strain>
    </source>
</reference>
<dbReference type="CDD" id="cd13653">
    <property type="entry name" value="PBP2_phosphate_like_1"/>
    <property type="match status" value="1"/>
</dbReference>
<proteinExistence type="predicted"/>